<dbReference type="AlphaFoldDB" id="D6Z901"/>
<dbReference type="InterPro" id="IPR001279">
    <property type="entry name" value="Metallo-B-lactamas"/>
</dbReference>
<dbReference type="eggNOG" id="COG0491">
    <property type="taxonomic scope" value="Bacteria"/>
</dbReference>
<protein>
    <submittedName>
        <fullName evidence="2">Beta-lactamase domain protein</fullName>
    </submittedName>
</protein>
<dbReference type="STRING" id="640132.Srot_1974"/>
<name>D6Z901_SEGRD</name>
<dbReference type="Gene3D" id="3.60.15.10">
    <property type="entry name" value="Ribonuclease Z/Hydroxyacylglutathione hydrolase-like"/>
    <property type="match status" value="1"/>
</dbReference>
<evidence type="ECO:0000259" key="1">
    <source>
        <dbReference type="SMART" id="SM00849"/>
    </source>
</evidence>
<dbReference type="OrthoDB" id="2273115at2"/>
<dbReference type="PANTHER" id="PTHR42951:SF4">
    <property type="entry name" value="ACYL-COENZYME A THIOESTERASE MBLAC2"/>
    <property type="match status" value="1"/>
</dbReference>
<sequence>MTSFTVPTLIGGSAEYQGGWREVAEGTWAWLQPNGRLGESNAGLICGDGEALLIDTLWDPIITQRMLDAAPVSADTIAVVVNTHGDGDHCWGNQLLAGRRIIAAEGAREDMVEFRPRVLAAGGRFGSLVGPALERLPFRGRLPGLRPAMVLSDFLRSCGQYRFGGVRLAFPTELFAGSLTLDVGGRRVDLLKVGPAHTKGDLLAHVPDVDVVFAGDILFSGVTPIMWEGPAERWVAALDRILAFEPKTVVPGHGPVSTTAQVTALRAYWELVLREGADRHKAGQSALAAAEGIVGGGEFAERGFREWHDVARLGVSLTVIFDRLSGREGSASLRARGLLAMARLASTDTLAALC</sequence>
<dbReference type="EMBL" id="CP001958">
    <property type="protein sequence ID" value="ADG98431.1"/>
    <property type="molecule type" value="Genomic_DNA"/>
</dbReference>
<reference evidence="2 3" key="1">
    <citation type="journal article" date="2010" name="Stand. Genomic Sci.">
        <title>Complete genome sequence of Segniliparus rotundus type strain (CDC 1076).</title>
        <authorList>
            <person name="Sikorski J."/>
            <person name="Lapidus A."/>
            <person name="Copeland A."/>
            <person name="Misra M."/>
            <person name="Glavina Del Rio T."/>
            <person name="Nolan M."/>
            <person name="Lucas S."/>
            <person name="Chen F."/>
            <person name="Tice H."/>
            <person name="Cheng J.F."/>
            <person name="Jando M."/>
            <person name="Schneider S."/>
            <person name="Bruce D."/>
            <person name="Goodwin L."/>
            <person name="Pitluck S."/>
            <person name="Liolios K."/>
            <person name="Mikhailova N."/>
            <person name="Pati A."/>
            <person name="Ivanova N."/>
            <person name="Mavromatis K."/>
            <person name="Chen A."/>
            <person name="Palaniappan K."/>
            <person name="Chertkov O."/>
            <person name="Land M."/>
            <person name="Hauser L."/>
            <person name="Chang Y.J."/>
            <person name="Jeffries C.D."/>
            <person name="Brettin T."/>
            <person name="Detter J.C."/>
            <person name="Han C."/>
            <person name="Rohde M."/>
            <person name="Goker M."/>
            <person name="Bristow J."/>
            <person name="Eisen J.A."/>
            <person name="Markowitz V."/>
            <person name="Hugenholtz P."/>
            <person name="Kyrpides N.C."/>
            <person name="Klenk H.P."/>
        </authorList>
    </citation>
    <scope>NUCLEOTIDE SEQUENCE [LARGE SCALE GENOMIC DNA]</scope>
    <source>
        <strain evidence="3">ATCC BAA-972 / CDC 1076 / CIP 108378 / DSM 44985 / JCM 13578</strain>
    </source>
</reference>
<dbReference type="PANTHER" id="PTHR42951">
    <property type="entry name" value="METALLO-BETA-LACTAMASE DOMAIN-CONTAINING"/>
    <property type="match status" value="1"/>
</dbReference>
<dbReference type="InterPro" id="IPR036866">
    <property type="entry name" value="RibonucZ/Hydroxyglut_hydro"/>
</dbReference>
<feature type="domain" description="Metallo-beta-lactamase" evidence="1">
    <location>
        <begin position="39"/>
        <end position="253"/>
    </location>
</feature>
<dbReference type="Proteomes" id="UP000002247">
    <property type="component" value="Chromosome"/>
</dbReference>
<dbReference type="InterPro" id="IPR050855">
    <property type="entry name" value="NDM-1-like"/>
</dbReference>
<dbReference type="CDD" id="cd16282">
    <property type="entry name" value="metallo-hydrolase-like_MBL-fold"/>
    <property type="match status" value="1"/>
</dbReference>
<keyword evidence="3" id="KW-1185">Reference proteome</keyword>
<dbReference type="HOGENOM" id="CLU_056342_1_1_11"/>
<evidence type="ECO:0000313" key="3">
    <source>
        <dbReference type="Proteomes" id="UP000002247"/>
    </source>
</evidence>
<organism evidence="2 3">
    <name type="scientific">Segniliparus rotundus (strain ATCC BAA-972 / CDC 1076 / CIP 108378 / DSM 44985 / JCM 13578)</name>
    <dbReference type="NCBI Taxonomy" id="640132"/>
    <lineage>
        <taxon>Bacteria</taxon>
        <taxon>Bacillati</taxon>
        <taxon>Actinomycetota</taxon>
        <taxon>Actinomycetes</taxon>
        <taxon>Mycobacteriales</taxon>
        <taxon>Segniliparaceae</taxon>
        <taxon>Segniliparus</taxon>
    </lineage>
</organism>
<dbReference type="Pfam" id="PF00753">
    <property type="entry name" value="Lactamase_B"/>
    <property type="match status" value="1"/>
</dbReference>
<proteinExistence type="predicted"/>
<dbReference type="RefSeq" id="WP_013138883.1">
    <property type="nucleotide sequence ID" value="NC_014168.1"/>
</dbReference>
<dbReference type="SMART" id="SM00849">
    <property type="entry name" value="Lactamase_B"/>
    <property type="match status" value="1"/>
</dbReference>
<gene>
    <name evidence="2" type="ordered locus">Srot_1974</name>
</gene>
<dbReference type="SUPFAM" id="SSF56281">
    <property type="entry name" value="Metallo-hydrolase/oxidoreductase"/>
    <property type="match status" value="1"/>
</dbReference>
<evidence type="ECO:0000313" key="2">
    <source>
        <dbReference type="EMBL" id="ADG98431.1"/>
    </source>
</evidence>
<dbReference type="KEGG" id="srt:Srot_1974"/>
<accession>D6Z901</accession>